<dbReference type="Pfam" id="PF00202">
    <property type="entry name" value="Aminotran_3"/>
    <property type="match status" value="1"/>
</dbReference>
<comment type="caution">
    <text evidence="4">The sequence shown here is derived from an EMBL/GenBank/DDBJ whole genome shotgun (WGS) entry which is preliminary data.</text>
</comment>
<dbReference type="EMBL" id="LPXN01000120">
    <property type="protein sequence ID" value="KZD06775.1"/>
    <property type="molecule type" value="Genomic_DNA"/>
</dbReference>
<dbReference type="GO" id="GO:0008483">
    <property type="term" value="F:transaminase activity"/>
    <property type="evidence" value="ECO:0007669"/>
    <property type="project" value="InterPro"/>
</dbReference>
<dbReference type="InterPro" id="IPR015422">
    <property type="entry name" value="PyrdxlP-dep_Trfase_small"/>
</dbReference>
<protein>
    <submittedName>
        <fullName evidence="4">Glutamate-1-semialdehyde 2,1-aminomutase</fullName>
    </submittedName>
</protein>
<dbReference type="InterPro" id="IPR015424">
    <property type="entry name" value="PyrdxlP-dep_Trfase"/>
</dbReference>
<comment type="cofactor">
    <cofactor evidence="1">
        <name>pyridoxal 5'-phosphate</name>
        <dbReference type="ChEBI" id="CHEBI:597326"/>
    </cofactor>
</comment>
<comment type="similarity">
    <text evidence="3">Belongs to the class-III pyridoxal-phosphate-dependent aminotransferase family.</text>
</comment>
<dbReference type="Proteomes" id="UP000076400">
    <property type="component" value="Unassembled WGS sequence"/>
</dbReference>
<keyword evidence="5" id="KW-1185">Reference proteome</keyword>
<dbReference type="PANTHER" id="PTHR43713">
    <property type="entry name" value="GLUTAMATE-1-SEMIALDEHYDE 2,1-AMINOMUTASE"/>
    <property type="match status" value="1"/>
</dbReference>
<dbReference type="STRING" id="580166.AUP43_10575"/>
<sequence>MSLATGTNVTLEAALREAEERFVAANPTSRRLHARAAEVMPGGNTRTVLFYDPFPLTLARGEGCYVWDADEHAYTDFLVEYTAGLYGHSNPVIQGAVEAALSEGIVLGGPNLLEAGFAAALCDRFPAVERIRFCNSGTEANLFALSAARAATGRQKVVAFKGGYHGGVLYFAGPNPLNAPFPIELADYNDSEGATALIAALGGDLAAVIVEPMLGSGGCIPAELEFLQALRVATEKTGALLIFDEVMTSRLAPGGLHGALGLTPDLVTLGKYLGGGLTFGAFGGRADIMDRFDPRRADAWPHAGTFNNNVLTMAAGLAGLTQIYTPKTAVTLNKRGDKLRLRLNAAAAKLGLPVQVTGRGSMMCLHVAGGPVRRPGDVTMPKALRDLLHFDLLAAGQYIARRGMINLSLPMTDSDLDGLVEAFAEMLETRRSLIEPTA</sequence>
<dbReference type="InterPro" id="IPR005814">
    <property type="entry name" value="Aminotrans_3"/>
</dbReference>
<evidence type="ECO:0000256" key="3">
    <source>
        <dbReference type="RuleBase" id="RU003560"/>
    </source>
</evidence>
<dbReference type="GO" id="GO:0030170">
    <property type="term" value="F:pyridoxal phosphate binding"/>
    <property type="evidence" value="ECO:0007669"/>
    <property type="project" value="InterPro"/>
</dbReference>
<dbReference type="PANTHER" id="PTHR43713:SF3">
    <property type="entry name" value="GLUTAMATE-1-SEMIALDEHYDE 2,1-AMINOMUTASE 1, CHLOROPLASTIC-RELATED"/>
    <property type="match status" value="1"/>
</dbReference>
<proteinExistence type="inferred from homology"/>
<gene>
    <name evidence="4" type="ORF">AUP43_10575</name>
</gene>
<reference evidence="4 5" key="1">
    <citation type="submission" date="2015-12" db="EMBL/GenBank/DDBJ databases">
        <title>Genome sequence of Oceanibaculum pacificum MCCC 1A02656.</title>
        <authorList>
            <person name="Lu L."/>
            <person name="Lai Q."/>
            <person name="Shao Z."/>
            <person name="Qian P."/>
        </authorList>
    </citation>
    <scope>NUCLEOTIDE SEQUENCE [LARGE SCALE GENOMIC DNA]</scope>
    <source>
        <strain evidence="4 5">MCCC 1A02656</strain>
    </source>
</reference>
<dbReference type="RefSeq" id="WP_067557357.1">
    <property type="nucleotide sequence ID" value="NZ_LPXN01000120.1"/>
</dbReference>
<dbReference type="OrthoDB" id="9801052at2"/>
<dbReference type="AlphaFoldDB" id="A0A154VZT0"/>
<keyword evidence="2 3" id="KW-0663">Pyridoxal phosphate</keyword>
<name>A0A154VZT0_9PROT</name>
<dbReference type="Gene3D" id="3.90.1150.10">
    <property type="entry name" value="Aspartate Aminotransferase, domain 1"/>
    <property type="match status" value="1"/>
</dbReference>
<dbReference type="Gene3D" id="3.40.640.10">
    <property type="entry name" value="Type I PLP-dependent aspartate aminotransferase-like (Major domain)"/>
    <property type="match status" value="1"/>
</dbReference>
<organism evidence="4 5">
    <name type="scientific">Oceanibaculum pacificum</name>
    <dbReference type="NCBI Taxonomy" id="580166"/>
    <lineage>
        <taxon>Bacteria</taxon>
        <taxon>Pseudomonadati</taxon>
        <taxon>Pseudomonadota</taxon>
        <taxon>Alphaproteobacteria</taxon>
        <taxon>Rhodospirillales</taxon>
        <taxon>Oceanibaculaceae</taxon>
        <taxon>Oceanibaculum</taxon>
    </lineage>
</organism>
<evidence type="ECO:0000256" key="2">
    <source>
        <dbReference type="ARBA" id="ARBA00022898"/>
    </source>
</evidence>
<dbReference type="InterPro" id="IPR015421">
    <property type="entry name" value="PyrdxlP-dep_Trfase_major"/>
</dbReference>
<dbReference type="SUPFAM" id="SSF53383">
    <property type="entry name" value="PLP-dependent transferases"/>
    <property type="match status" value="1"/>
</dbReference>
<evidence type="ECO:0000313" key="4">
    <source>
        <dbReference type="EMBL" id="KZD06775.1"/>
    </source>
</evidence>
<dbReference type="CDD" id="cd00610">
    <property type="entry name" value="OAT_like"/>
    <property type="match status" value="1"/>
</dbReference>
<evidence type="ECO:0000256" key="1">
    <source>
        <dbReference type="ARBA" id="ARBA00001933"/>
    </source>
</evidence>
<accession>A0A154VZT0</accession>
<evidence type="ECO:0000313" key="5">
    <source>
        <dbReference type="Proteomes" id="UP000076400"/>
    </source>
</evidence>